<dbReference type="RefSeq" id="XP_066936937.1">
    <property type="nucleotide sequence ID" value="XM_067080836.1"/>
</dbReference>
<evidence type="ECO:0000313" key="6">
    <source>
        <dbReference type="EnsemblMetazoa" id="CLYHEMP020246.1"/>
    </source>
</evidence>
<reference evidence="6" key="1">
    <citation type="submission" date="2021-01" db="UniProtKB">
        <authorList>
            <consortium name="EnsemblMetazoa"/>
        </authorList>
    </citation>
    <scope>IDENTIFICATION</scope>
</reference>
<keyword evidence="7" id="KW-1185">Reference proteome</keyword>
<protein>
    <recommendedName>
        <fullName evidence="5">Thioredoxin domain-containing protein</fullName>
    </recommendedName>
</protein>
<feature type="domain" description="Thioredoxin" evidence="5">
    <location>
        <begin position="1"/>
        <end position="124"/>
    </location>
</feature>
<evidence type="ECO:0000256" key="3">
    <source>
        <dbReference type="SAM" id="MobiDB-lite"/>
    </source>
</evidence>
<feature type="chain" id="PRO_5029627659" description="Thioredoxin domain-containing protein" evidence="4">
    <location>
        <begin position="18"/>
        <end position="211"/>
    </location>
</feature>
<dbReference type="Gene3D" id="3.40.30.10">
    <property type="entry name" value="Glutaredoxin"/>
    <property type="match status" value="1"/>
</dbReference>
<organism evidence="6 7">
    <name type="scientific">Clytia hemisphaerica</name>
    <dbReference type="NCBI Taxonomy" id="252671"/>
    <lineage>
        <taxon>Eukaryota</taxon>
        <taxon>Metazoa</taxon>
        <taxon>Cnidaria</taxon>
        <taxon>Hydrozoa</taxon>
        <taxon>Hydroidolina</taxon>
        <taxon>Leptothecata</taxon>
        <taxon>Obeliida</taxon>
        <taxon>Clytiidae</taxon>
        <taxon>Clytia</taxon>
    </lineage>
</organism>
<evidence type="ECO:0000256" key="2">
    <source>
        <dbReference type="ARBA" id="ARBA00022729"/>
    </source>
</evidence>
<dbReference type="GO" id="GO:0006457">
    <property type="term" value="P:protein folding"/>
    <property type="evidence" value="ECO:0007669"/>
    <property type="project" value="TreeGrafter"/>
</dbReference>
<dbReference type="CDD" id="cd02961">
    <property type="entry name" value="PDI_a_family"/>
    <property type="match status" value="1"/>
</dbReference>
<dbReference type="InterPro" id="IPR013766">
    <property type="entry name" value="Thioredoxin_domain"/>
</dbReference>
<feature type="signal peptide" evidence="4">
    <location>
        <begin position="1"/>
        <end position="17"/>
    </location>
</feature>
<dbReference type="GeneID" id="136824858"/>
<feature type="region of interest" description="Disordered" evidence="3">
    <location>
        <begin position="128"/>
        <end position="149"/>
    </location>
</feature>
<evidence type="ECO:0000313" key="7">
    <source>
        <dbReference type="Proteomes" id="UP000594262"/>
    </source>
</evidence>
<keyword evidence="2 4" id="KW-0732">Signal</keyword>
<dbReference type="Proteomes" id="UP000594262">
    <property type="component" value="Unplaced"/>
</dbReference>
<dbReference type="AlphaFoldDB" id="A0A7M5XAG5"/>
<sequence length="211" mass="22731">MWKIVAVFCLYVQMTYGAVNELTDNDFYSYAAKKQVLLVNFYAPWCSDCANLNPHFEGAATTLGPRGADLAKVDCFGAGKGMCEMYSVKSWPQLKSFHFGTYNGDYTGPQTTDGIANYINTVENSAAPQVAPEQPAGNPYAGHLPGAAQPAAGLNKQPVATSLSCAKCKIEKPKGKINKGCTSALKKQCITSSKDKKSLSKAQMQYGEDDK</sequence>
<dbReference type="SUPFAM" id="SSF52833">
    <property type="entry name" value="Thioredoxin-like"/>
    <property type="match status" value="1"/>
</dbReference>
<name>A0A7M5XAG5_9CNID</name>
<dbReference type="PANTHER" id="PTHR45672">
    <property type="entry name" value="PROTEIN DISULFIDE-ISOMERASE C17H9.14C-RELATED"/>
    <property type="match status" value="1"/>
</dbReference>
<accession>A0A7M5XAG5</accession>
<dbReference type="PANTHER" id="PTHR45672:SF3">
    <property type="entry name" value="THIOREDOXIN DOMAIN-CONTAINING PROTEIN 5"/>
    <property type="match status" value="1"/>
</dbReference>
<dbReference type="GO" id="GO:0005783">
    <property type="term" value="C:endoplasmic reticulum"/>
    <property type="evidence" value="ECO:0007669"/>
    <property type="project" value="TreeGrafter"/>
</dbReference>
<evidence type="ECO:0000259" key="5">
    <source>
        <dbReference type="PROSITE" id="PS51352"/>
    </source>
</evidence>
<evidence type="ECO:0000256" key="4">
    <source>
        <dbReference type="SAM" id="SignalP"/>
    </source>
</evidence>
<dbReference type="OrthoDB" id="427280at2759"/>
<dbReference type="PROSITE" id="PS51352">
    <property type="entry name" value="THIOREDOXIN_2"/>
    <property type="match status" value="1"/>
</dbReference>
<comment type="similarity">
    <text evidence="1">Belongs to the protein disulfide isomerase family.</text>
</comment>
<proteinExistence type="inferred from homology"/>
<dbReference type="Pfam" id="PF00085">
    <property type="entry name" value="Thioredoxin"/>
    <property type="match status" value="1"/>
</dbReference>
<dbReference type="EnsemblMetazoa" id="CLYHEMT020246.1">
    <property type="protein sequence ID" value="CLYHEMP020246.1"/>
    <property type="gene ID" value="CLYHEMG020246"/>
</dbReference>
<evidence type="ECO:0000256" key="1">
    <source>
        <dbReference type="ARBA" id="ARBA00006347"/>
    </source>
</evidence>
<dbReference type="InterPro" id="IPR036249">
    <property type="entry name" value="Thioredoxin-like_sf"/>
</dbReference>
<dbReference type="GO" id="GO:0003756">
    <property type="term" value="F:protein disulfide isomerase activity"/>
    <property type="evidence" value="ECO:0007669"/>
    <property type="project" value="TreeGrafter"/>
</dbReference>
<dbReference type="InterPro" id="IPR051063">
    <property type="entry name" value="PDI"/>
</dbReference>
<feature type="region of interest" description="Disordered" evidence="3">
    <location>
        <begin position="191"/>
        <end position="211"/>
    </location>
</feature>